<dbReference type="GO" id="GO:0005524">
    <property type="term" value="F:ATP binding"/>
    <property type="evidence" value="ECO:0007669"/>
    <property type="project" value="UniProtKB-KW"/>
</dbReference>
<dbReference type="CDD" id="cd16917">
    <property type="entry name" value="HATPase_UhpB-NarQ-NarX-like"/>
    <property type="match status" value="1"/>
</dbReference>
<dbReference type="InterPro" id="IPR011712">
    <property type="entry name" value="Sig_transdc_His_kin_sub3_dim/P"/>
</dbReference>
<comment type="catalytic activity">
    <reaction evidence="1">
        <text>ATP + protein L-histidine = ADP + protein N-phospho-L-histidine.</text>
        <dbReference type="EC" id="2.7.13.3"/>
    </reaction>
</comment>
<evidence type="ECO:0000256" key="4">
    <source>
        <dbReference type="ARBA" id="ARBA00022679"/>
    </source>
</evidence>
<sequence length="397" mass="43947">MIVDVIMTGEFQRYGQRPWWNVFVAGVFFAVALVLYALDLYALRTDNQLPLWILVIQSAVLCVTQMFRRKAPLPALVIASCILLYDITYDLPLPVMLVFIDLLFSATLSASKRAAWVILGVMTVLALGISVTDGIVSENWRRAFFNMVNLFTLLIVPVWWSFNIRQHDELLHAERQQSRQMRQIAELDRRTAVNAERSRMARDLHDVVAGHLSAIAIQSEALLSMIDDENERKLVRKVLESVRENSLQSLAEMRSMIDLLRAEGGAPDPRTAPARLAELDKLLDSAKAGGLSLQVRKSFDELPVAVDLAAYRIIQEALTNALKHAGGGDARVEVQAVDDQLVIEVTNEMTGPPGKGTGTGLVNMRERAHAVGGDFQAGPWRGGWRVRAVLPTGGVAS</sequence>
<dbReference type="EC" id="2.7.13.3" evidence="2"/>
<dbReference type="Pfam" id="PF02518">
    <property type="entry name" value="HATPase_c"/>
    <property type="match status" value="1"/>
</dbReference>
<protein>
    <recommendedName>
        <fullName evidence="2">histidine kinase</fullName>
        <ecNumber evidence="2">2.7.13.3</ecNumber>
    </recommendedName>
</protein>
<evidence type="ECO:0000256" key="5">
    <source>
        <dbReference type="ARBA" id="ARBA00022741"/>
    </source>
</evidence>
<evidence type="ECO:0000256" key="9">
    <source>
        <dbReference type="SAM" id="Phobius"/>
    </source>
</evidence>
<keyword evidence="5" id="KW-0547">Nucleotide-binding</keyword>
<dbReference type="SUPFAM" id="SSF55874">
    <property type="entry name" value="ATPase domain of HSP90 chaperone/DNA topoisomerase II/histidine kinase"/>
    <property type="match status" value="1"/>
</dbReference>
<keyword evidence="6 11" id="KW-0418">Kinase</keyword>
<evidence type="ECO:0000256" key="7">
    <source>
        <dbReference type="ARBA" id="ARBA00022840"/>
    </source>
</evidence>
<dbReference type="InterPro" id="IPR050482">
    <property type="entry name" value="Sensor_HK_TwoCompSys"/>
</dbReference>
<keyword evidence="7" id="KW-0067">ATP-binding</keyword>
<dbReference type="Gene3D" id="3.30.565.10">
    <property type="entry name" value="Histidine kinase-like ATPase, C-terminal domain"/>
    <property type="match status" value="1"/>
</dbReference>
<evidence type="ECO:0000313" key="12">
    <source>
        <dbReference type="Proteomes" id="UP000192674"/>
    </source>
</evidence>
<organism evidence="11 12">
    <name type="scientific">Kibdelosporangium aridum</name>
    <dbReference type="NCBI Taxonomy" id="2030"/>
    <lineage>
        <taxon>Bacteria</taxon>
        <taxon>Bacillati</taxon>
        <taxon>Actinomycetota</taxon>
        <taxon>Actinomycetes</taxon>
        <taxon>Pseudonocardiales</taxon>
        <taxon>Pseudonocardiaceae</taxon>
        <taxon>Kibdelosporangium</taxon>
    </lineage>
</organism>
<keyword evidence="12" id="KW-1185">Reference proteome</keyword>
<keyword evidence="8" id="KW-0902">Two-component regulatory system</keyword>
<evidence type="ECO:0000256" key="6">
    <source>
        <dbReference type="ARBA" id="ARBA00022777"/>
    </source>
</evidence>
<feature type="transmembrane region" description="Helical" evidence="9">
    <location>
        <begin position="20"/>
        <end position="43"/>
    </location>
</feature>
<keyword evidence="9" id="KW-0812">Transmembrane</keyword>
<feature type="transmembrane region" description="Helical" evidence="9">
    <location>
        <begin position="114"/>
        <end position="136"/>
    </location>
</feature>
<dbReference type="AlphaFoldDB" id="A0A1W2CJB7"/>
<dbReference type="GO" id="GO:0046983">
    <property type="term" value="F:protein dimerization activity"/>
    <property type="evidence" value="ECO:0007669"/>
    <property type="project" value="InterPro"/>
</dbReference>
<dbReference type="InterPro" id="IPR003594">
    <property type="entry name" value="HATPase_dom"/>
</dbReference>
<proteinExistence type="predicted"/>
<evidence type="ECO:0000313" key="11">
    <source>
        <dbReference type="EMBL" id="SMC85281.1"/>
    </source>
</evidence>
<evidence type="ECO:0000256" key="3">
    <source>
        <dbReference type="ARBA" id="ARBA00022553"/>
    </source>
</evidence>
<dbReference type="PANTHER" id="PTHR24421:SF10">
    <property type="entry name" value="NITRATE_NITRITE SENSOR PROTEIN NARQ"/>
    <property type="match status" value="1"/>
</dbReference>
<name>A0A1W2CJB7_KIBAR</name>
<evidence type="ECO:0000259" key="10">
    <source>
        <dbReference type="SMART" id="SM00387"/>
    </source>
</evidence>
<evidence type="ECO:0000256" key="1">
    <source>
        <dbReference type="ARBA" id="ARBA00000085"/>
    </source>
</evidence>
<gene>
    <name evidence="11" type="ORF">SAMN05661093_02086</name>
</gene>
<feature type="transmembrane region" description="Helical" evidence="9">
    <location>
        <begin position="143"/>
        <end position="162"/>
    </location>
</feature>
<dbReference type="InterPro" id="IPR036890">
    <property type="entry name" value="HATPase_C_sf"/>
</dbReference>
<dbReference type="PANTHER" id="PTHR24421">
    <property type="entry name" value="NITRATE/NITRITE SENSOR PROTEIN NARX-RELATED"/>
    <property type="match status" value="1"/>
</dbReference>
<dbReference type="SMART" id="SM00387">
    <property type="entry name" value="HATPase_c"/>
    <property type="match status" value="1"/>
</dbReference>
<dbReference type="EMBL" id="FWXV01000002">
    <property type="protein sequence ID" value="SMC85281.1"/>
    <property type="molecule type" value="Genomic_DNA"/>
</dbReference>
<reference evidence="11 12" key="1">
    <citation type="submission" date="2017-04" db="EMBL/GenBank/DDBJ databases">
        <authorList>
            <person name="Afonso C.L."/>
            <person name="Miller P.J."/>
            <person name="Scott M.A."/>
            <person name="Spackman E."/>
            <person name="Goraichik I."/>
            <person name="Dimitrov K.M."/>
            <person name="Suarez D.L."/>
            <person name="Swayne D.E."/>
        </authorList>
    </citation>
    <scope>NUCLEOTIDE SEQUENCE [LARGE SCALE GENOMIC DNA]</scope>
    <source>
        <strain evidence="11 12">DSM 43828</strain>
    </source>
</reference>
<dbReference type="GO" id="GO:0016020">
    <property type="term" value="C:membrane"/>
    <property type="evidence" value="ECO:0007669"/>
    <property type="project" value="InterPro"/>
</dbReference>
<dbReference type="Pfam" id="PF07730">
    <property type="entry name" value="HisKA_3"/>
    <property type="match status" value="1"/>
</dbReference>
<dbReference type="GO" id="GO:0000155">
    <property type="term" value="F:phosphorelay sensor kinase activity"/>
    <property type="evidence" value="ECO:0007669"/>
    <property type="project" value="InterPro"/>
</dbReference>
<feature type="domain" description="Histidine kinase/HSP90-like ATPase" evidence="10">
    <location>
        <begin position="305"/>
        <end position="394"/>
    </location>
</feature>
<feature type="transmembrane region" description="Helical" evidence="9">
    <location>
        <begin position="87"/>
        <end position="108"/>
    </location>
</feature>
<keyword evidence="9" id="KW-1133">Transmembrane helix</keyword>
<evidence type="ECO:0000256" key="8">
    <source>
        <dbReference type="ARBA" id="ARBA00023012"/>
    </source>
</evidence>
<accession>A0A1W2CJB7</accession>
<evidence type="ECO:0000256" key="2">
    <source>
        <dbReference type="ARBA" id="ARBA00012438"/>
    </source>
</evidence>
<keyword evidence="3" id="KW-0597">Phosphoprotein</keyword>
<keyword evidence="4" id="KW-0808">Transferase</keyword>
<keyword evidence="9" id="KW-0472">Membrane</keyword>
<dbReference type="Proteomes" id="UP000192674">
    <property type="component" value="Unassembled WGS sequence"/>
</dbReference>
<feature type="transmembrane region" description="Helical" evidence="9">
    <location>
        <begin position="49"/>
        <end position="67"/>
    </location>
</feature>
<dbReference type="Gene3D" id="1.20.5.1930">
    <property type="match status" value="1"/>
</dbReference>